<dbReference type="RefSeq" id="XP_013791202.1">
    <property type="nucleotide sequence ID" value="XM_013935748.2"/>
</dbReference>
<dbReference type="InterPro" id="IPR034596">
    <property type="entry name" value="Ribosomal_mL52"/>
</dbReference>
<dbReference type="GeneID" id="106475047"/>
<accession>A0ABM1BYQ5</accession>
<evidence type="ECO:0000313" key="10">
    <source>
        <dbReference type="RefSeq" id="XP_013791202.1"/>
    </source>
</evidence>
<evidence type="ECO:0000256" key="1">
    <source>
        <dbReference type="ARBA" id="ARBA00004173"/>
    </source>
</evidence>
<comment type="subcellular location">
    <subcellularLocation>
        <location evidence="1">Mitochondrion</location>
    </subcellularLocation>
</comment>
<evidence type="ECO:0000256" key="8">
    <source>
        <dbReference type="ARBA" id="ARBA00035425"/>
    </source>
</evidence>
<keyword evidence="5" id="KW-0496">Mitochondrion</keyword>
<evidence type="ECO:0000256" key="2">
    <source>
        <dbReference type="ARBA" id="ARBA00007232"/>
    </source>
</evidence>
<keyword evidence="3" id="KW-0809">Transit peptide</keyword>
<reference evidence="10" key="1">
    <citation type="submission" date="2025-08" db="UniProtKB">
        <authorList>
            <consortium name="RefSeq"/>
        </authorList>
    </citation>
    <scope>IDENTIFICATION</scope>
    <source>
        <tissue evidence="10">Muscle</tissue>
    </source>
</reference>
<name>A0ABM1BYQ5_LIMPO</name>
<evidence type="ECO:0000256" key="7">
    <source>
        <dbReference type="ARBA" id="ARBA00035181"/>
    </source>
</evidence>
<evidence type="ECO:0000256" key="3">
    <source>
        <dbReference type="ARBA" id="ARBA00022946"/>
    </source>
</evidence>
<sequence>MATSRLTTMVPRHFNRSCFYLIERSIHKSVPLFAGKKWRERNGKAPNGNEFGPLTDYPDWSYADGRAGLLGKGQKRRLVEQEGYARKVVQLLKEVDFAVEREANLKKDAEEQHQKLLEKKLKPKGNVYMTQNPS</sequence>
<dbReference type="PANTHER" id="PTHR34090:SF1">
    <property type="entry name" value="LARGE RIBOSOMAL SUBUNIT PROTEIN ML52"/>
    <property type="match status" value="1"/>
</dbReference>
<keyword evidence="9" id="KW-1185">Reference proteome</keyword>
<protein>
    <recommendedName>
        <fullName evidence="7">Large ribosomal subunit protein mL52</fullName>
    </recommendedName>
    <alternativeName>
        <fullName evidence="8">39S ribosomal protein L52, mitochondrial</fullName>
    </alternativeName>
</protein>
<evidence type="ECO:0000256" key="5">
    <source>
        <dbReference type="ARBA" id="ARBA00023128"/>
    </source>
</evidence>
<evidence type="ECO:0000256" key="4">
    <source>
        <dbReference type="ARBA" id="ARBA00022980"/>
    </source>
</evidence>
<gene>
    <name evidence="10" type="primary">LOC106475047</name>
</gene>
<keyword evidence="4" id="KW-0689">Ribosomal protein</keyword>
<dbReference type="Proteomes" id="UP000694941">
    <property type="component" value="Unplaced"/>
</dbReference>
<proteinExistence type="inferred from homology"/>
<organism evidence="9 10">
    <name type="scientific">Limulus polyphemus</name>
    <name type="common">Atlantic horseshoe crab</name>
    <dbReference type="NCBI Taxonomy" id="6850"/>
    <lineage>
        <taxon>Eukaryota</taxon>
        <taxon>Metazoa</taxon>
        <taxon>Ecdysozoa</taxon>
        <taxon>Arthropoda</taxon>
        <taxon>Chelicerata</taxon>
        <taxon>Merostomata</taxon>
        <taxon>Xiphosura</taxon>
        <taxon>Limulidae</taxon>
        <taxon>Limulus</taxon>
    </lineage>
</organism>
<dbReference type="Pfam" id="PF18699">
    <property type="entry name" value="MRPL52"/>
    <property type="match status" value="1"/>
</dbReference>
<comment type="similarity">
    <text evidence="2">Belongs to the mitochondrion-specific ribosomal protein mL52 family.</text>
</comment>
<keyword evidence="6" id="KW-0687">Ribonucleoprotein</keyword>
<evidence type="ECO:0000313" key="9">
    <source>
        <dbReference type="Proteomes" id="UP000694941"/>
    </source>
</evidence>
<evidence type="ECO:0000256" key="6">
    <source>
        <dbReference type="ARBA" id="ARBA00023274"/>
    </source>
</evidence>
<dbReference type="PANTHER" id="PTHR34090">
    <property type="entry name" value="39S RIBOSOMAL PROTEIN L52, MITOCHONDRIAL"/>
    <property type="match status" value="1"/>
</dbReference>